<reference evidence="10" key="3">
    <citation type="submission" date="2025-09" db="UniProtKB">
        <authorList>
            <consortium name="Ensembl"/>
        </authorList>
    </citation>
    <scope>IDENTIFICATION</scope>
</reference>
<sequence>MASQNMEDKCEDMQAPTIGGEPENWVPPDTSTDPEVESKEDMDEHRDEDASQNQGSQDNVQSEDQNENVADVTDNINFSGLSFPQKLWMIVENKVFKSVNWSDKGDTMVIEEDLFQREILRRRGTEKIFETDSLKSFIRQLNLYGFRKIRSNNSSVPSQGEKKMMVYQHSNFQRDKPHLLEKIQKKGYFRNTTLEAAGGPAMKKKKLVATRHSLRIRQNNAKKEAKQKSQKGAPSVQGTSGTQSFMCSGISSMRSTTGYPQGNRSTFEPHGPSGEGASSSATFTPIATARMESTREGSASPEVYPEYDSILTLYNTCYAILLAALSVMGPNEPPESEEPEGPSDYKCALCERFKDNPNP</sequence>
<feature type="domain" description="HSF-type DNA-binding" evidence="9">
    <location>
        <begin position="79"/>
        <end position="186"/>
    </location>
</feature>
<dbReference type="Proteomes" id="UP000005225">
    <property type="component" value="Unassembled WGS sequence"/>
</dbReference>
<dbReference type="SUPFAM" id="SSF46785">
    <property type="entry name" value="Winged helix' DNA-binding domain"/>
    <property type="match status" value="1"/>
</dbReference>
<dbReference type="GO" id="GO:0003700">
    <property type="term" value="F:DNA-binding transcription factor activity"/>
    <property type="evidence" value="ECO:0007669"/>
    <property type="project" value="InterPro"/>
</dbReference>
<dbReference type="InterPro" id="IPR000232">
    <property type="entry name" value="HSF_DNA-bd"/>
</dbReference>
<dbReference type="OMA" id="SATAWME"/>
<evidence type="ECO:0000256" key="7">
    <source>
        <dbReference type="RuleBase" id="RU004020"/>
    </source>
</evidence>
<evidence type="ECO:0000256" key="1">
    <source>
        <dbReference type="ARBA" id="ARBA00004123"/>
    </source>
</evidence>
<dbReference type="Ensembl" id="ENSOGAT00000024408.1">
    <property type="protein sequence ID" value="ENSOGAP00000018632.1"/>
    <property type="gene ID" value="ENSOGAG00000026441.1"/>
</dbReference>
<dbReference type="GeneTree" id="ENSGT00940000161825"/>
<dbReference type="FunCoup" id="H0XR90">
    <property type="interactions" value="33"/>
</dbReference>
<evidence type="ECO:0000256" key="8">
    <source>
        <dbReference type="SAM" id="MobiDB-lite"/>
    </source>
</evidence>
<dbReference type="InterPro" id="IPR036388">
    <property type="entry name" value="WH-like_DNA-bd_sf"/>
</dbReference>
<dbReference type="eggNOG" id="KOG0627">
    <property type="taxonomic scope" value="Eukaryota"/>
</dbReference>
<feature type="compositionally biased region" description="Polar residues" evidence="8">
    <location>
        <begin position="230"/>
        <end position="266"/>
    </location>
</feature>
<evidence type="ECO:0000259" key="9">
    <source>
        <dbReference type="SMART" id="SM00415"/>
    </source>
</evidence>
<dbReference type="PANTHER" id="PTHR10015:SF140">
    <property type="entry name" value="HEAT SHOCK TRANSCRIPTION FACTOR, X-LINKED MEMBER 3-RELATED"/>
    <property type="match status" value="1"/>
</dbReference>
<reference evidence="10" key="2">
    <citation type="submission" date="2025-08" db="UniProtKB">
        <authorList>
            <consortium name="Ensembl"/>
        </authorList>
    </citation>
    <scope>IDENTIFICATION</scope>
</reference>
<evidence type="ECO:0000313" key="11">
    <source>
        <dbReference type="Proteomes" id="UP000005225"/>
    </source>
</evidence>
<dbReference type="AlphaFoldDB" id="H0XR90"/>
<organism evidence="10 11">
    <name type="scientific">Otolemur garnettii</name>
    <name type="common">Small-eared galago</name>
    <name type="synonym">Garnett's greater bushbaby</name>
    <dbReference type="NCBI Taxonomy" id="30611"/>
    <lineage>
        <taxon>Eukaryota</taxon>
        <taxon>Metazoa</taxon>
        <taxon>Chordata</taxon>
        <taxon>Craniata</taxon>
        <taxon>Vertebrata</taxon>
        <taxon>Euteleostomi</taxon>
        <taxon>Mammalia</taxon>
        <taxon>Eutheria</taxon>
        <taxon>Euarchontoglires</taxon>
        <taxon>Primates</taxon>
        <taxon>Strepsirrhini</taxon>
        <taxon>Lorisiformes</taxon>
        <taxon>Galagidae</taxon>
        <taxon>Otolemur</taxon>
    </lineage>
</organism>
<reference evidence="11" key="1">
    <citation type="submission" date="2011-03" db="EMBL/GenBank/DDBJ databases">
        <title>Version 3 of the genome sequence of Otolemur garnettii (Bushbaby).</title>
        <authorList>
            <consortium name="The Broad Institute Genome Sequencing Platform"/>
            <person name="Di Palma F."/>
            <person name="Johnson J."/>
            <person name="Lander E.S."/>
            <person name="Lindblad-Toh K."/>
            <person name="Jaffe D.B."/>
            <person name="Gnerre S."/>
            <person name="MacCallum I."/>
            <person name="Przybylski D."/>
            <person name="Ribeiro F.J."/>
            <person name="Burton J.N."/>
            <person name="Walker B.J."/>
            <person name="Sharpe T."/>
            <person name="Hall G."/>
        </authorList>
    </citation>
    <scope>NUCLEOTIDE SEQUENCE [LARGE SCALE GENOMIC DNA]</scope>
</reference>
<feature type="region of interest" description="Disordered" evidence="8">
    <location>
        <begin position="1"/>
        <end position="66"/>
    </location>
</feature>
<evidence type="ECO:0000256" key="4">
    <source>
        <dbReference type="ARBA" id="ARBA00023125"/>
    </source>
</evidence>
<dbReference type="Pfam" id="PF00447">
    <property type="entry name" value="HSF_DNA-bind"/>
    <property type="match status" value="1"/>
</dbReference>
<dbReference type="EMBL" id="AAQR03167831">
    <property type="status" value="NOT_ANNOTATED_CDS"/>
    <property type="molecule type" value="Genomic_DNA"/>
</dbReference>
<evidence type="ECO:0000256" key="3">
    <source>
        <dbReference type="ARBA" id="ARBA00023015"/>
    </source>
</evidence>
<keyword evidence="6" id="KW-0539">Nucleus</keyword>
<feature type="region of interest" description="Disordered" evidence="8">
    <location>
        <begin position="216"/>
        <end position="281"/>
    </location>
</feature>
<dbReference type="EMBL" id="AAQR03167832">
    <property type="status" value="NOT_ANNOTATED_CDS"/>
    <property type="molecule type" value="Genomic_DNA"/>
</dbReference>
<dbReference type="PANTHER" id="PTHR10015">
    <property type="entry name" value="HEAT SHOCK TRANSCRIPTION FACTOR"/>
    <property type="match status" value="1"/>
</dbReference>
<dbReference type="Gene3D" id="1.10.10.10">
    <property type="entry name" value="Winged helix-like DNA-binding domain superfamily/Winged helix DNA-binding domain"/>
    <property type="match status" value="1"/>
</dbReference>
<comment type="subcellular location">
    <subcellularLocation>
        <location evidence="1">Nucleus</location>
    </subcellularLocation>
</comment>
<feature type="compositionally biased region" description="Polar residues" evidence="8">
    <location>
        <begin position="51"/>
        <end position="63"/>
    </location>
</feature>
<protein>
    <recommendedName>
        <fullName evidence="9">HSF-type DNA-binding domain-containing protein</fullName>
    </recommendedName>
</protein>
<name>H0XR90_OTOGA</name>
<dbReference type="SMART" id="SM00415">
    <property type="entry name" value="HSF"/>
    <property type="match status" value="1"/>
</dbReference>
<evidence type="ECO:0000256" key="6">
    <source>
        <dbReference type="ARBA" id="ARBA00023242"/>
    </source>
</evidence>
<feature type="compositionally biased region" description="Basic and acidic residues" evidence="8">
    <location>
        <begin position="36"/>
        <end position="49"/>
    </location>
</feature>
<keyword evidence="5" id="KW-0804">Transcription</keyword>
<comment type="similarity">
    <text evidence="2 7">Belongs to the HSF family.</text>
</comment>
<accession>H0XR90</accession>
<evidence type="ECO:0000256" key="2">
    <source>
        <dbReference type="ARBA" id="ARBA00006403"/>
    </source>
</evidence>
<proteinExistence type="inferred from homology"/>
<keyword evidence="4" id="KW-0238">DNA-binding</keyword>
<dbReference type="GO" id="GO:0043565">
    <property type="term" value="F:sequence-specific DNA binding"/>
    <property type="evidence" value="ECO:0007669"/>
    <property type="project" value="InterPro"/>
</dbReference>
<dbReference type="FunFam" id="1.10.10.10:FF:000349">
    <property type="entry name" value="Heat shock transcription factor, Y-linked"/>
    <property type="match status" value="1"/>
</dbReference>
<dbReference type="STRING" id="30611.ENSOGAP00000018632"/>
<keyword evidence="11" id="KW-1185">Reference proteome</keyword>
<evidence type="ECO:0000256" key="5">
    <source>
        <dbReference type="ARBA" id="ARBA00023163"/>
    </source>
</evidence>
<dbReference type="InterPro" id="IPR036390">
    <property type="entry name" value="WH_DNA-bd_sf"/>
</dbReference>
<feature type="compositionally biased region" description="Basic and acidic residues" evidence="8">
    <location>
        <begin position="1"/>
        <end position="12"/>
    </location>
</feature>
<evidence type="ECO:0000313" key="10">
    <source>
        <dbReference type="Ensembl" id="ENSOGAP00000018632.1"/>
    </source>
</evidence>
<dbReference type="InParanoid" id="H0XR90"/>
<keyword evidence="3" id="KW-0805">Transcription regulation</keyword>
<dbReference type="GO" id="GO:0005634">
    <property type="term" value="C:nucleus"/>
    <property type="evidence" value="ECO:0007669"/>
    <property type="project" value="UniProtKB-SubCell"/>
</dbReference>